<reference evidence="1" key="1">
    <citation type="journal article" date="2022" name="Int. J. Syst. Evol. Microbiol.">
        <title>Genome-based, phenotypic and chemotaxonomic classification of Faecalibacterium strains: proposal of three novel species Faecalibacterium duncaniae sp. nov., Faecalibacterium hattorii sp. nov. and Faecalibacterium gallinarum sp. nov. .</title>
        <authorList>
            <person name="Sakamoto M."/>
            <person name="Sakurai N."/>
            <person name="Tanno H."/>
            <person name="Iino T."/>
            <person name="Ohkuma M."/>
            <person name="Endo A."/>
        </authorList>
    </citation>
    <scope>NUCLEOTIDE SEQUENCE</scope>
    <source>
        <strain evidence="1">JCM 17207</strain>
    </source>
</reference>
<sequence>MMENKKSIYEKASAEVIRFSNSDVITTSGVNGGGTSCGHWSNQNHVSCYYDLGEVY</sequence>
<protein>
    <submittedName>
        <fullName evidence="1">Uncharacterized protein</fullName>
    </submittedName>
</protein>
<dbReference type="EMBL" id="BQKV01000027">
    <property type="protein sequence ID" value="GJN64227.1"/>
    <property type="molecule type" value="Genomic_DNA"/>
</dbReference>
<gene>
    <name evidence="1" type="ORF">JCM17207_08520</name>
</gene>
<keyword evidence="2" id="KW-1185">Reference proteome</keyword>
<organism evidence="1 2">
    <name type="scientific">Faecalibacterium gallinarum</name>
    <dbReference type="NCBI Taxonomy" id="2903556"/>
    <lineage>
        <taxon>Bacteria</taxon>
        <taxon>Bacillati</taxon>
        <taxon>Bacillota</taxon>
        <taxon>Clostridia</taxon>
        <taxon>Eubacteriales</taxon>
        <taxon>Oscillospiraceae</taxon>
        <taxon>Faecalibacterium</taxon>
    </lineage>
</organism>
<name>A0AA37IZ30_9FIRM</name>
<dbReference type="AlphaFoldDB" id="A0AA37IZ30"/>
<comment type="caution">
    <text evidence="1">The sequence shown here is derived from an EMBL/GenBank/DDBJ whole genome shotgun (WGS) entry which is preliminary data.</text>
</comment>
<evidence type="ECO:0000313" key="2">
    <source>
        <dbReference type="Proteomes" id="UP001055185"/>
    </source>
</evidence>
<dbReference type="RefSeq" id="WP_238316460.1">
    <property type="nucleotide sequence ID" value="NZ_BQKV01000027.1"/>
</dbReference>
<evidence type="ECO:0000313" key="1">
    <source>
        <dbReference type="EMBL" id="GJN64227.1"/>
    </source>
</evidence>
<dbReference type="Proteomes" id="UP001055185">
    <property type="component" value="Unassembled WGS sequence"/>
</dbReference>
<proteinExistence type="predicted"/>
<accession>A0AA37IZ30</accession>